<keyword evidence="3" id="KW-1185">Reference proteome</keyword>
<dbReference type="EMBL" id="BSXT01006207">
    <property type="protein sequence ID" value="GMF62130.1"/>
    <property type="molecule type" value="Genomic_DNA"/>
</dbReference>
<organism evidence="2 3">
    <name type="scientific">Phytophthora fragariaefolia</name>
    <dbReference type="NCBI Taxonomy" id="1490495"/>
    <lineage>
        <taxon>Eukaryota</taxon>
        <taxon>Sar</taxon>
        <taxon>Stramenopiles</taxon>
        <taxon>Oomycota</taxon>
        <taxon>Peronosporomycetes</taxon>
        <taxon>Peronosporales</taxon>
        <taxon>Peronosporaceae</taxon>
        <taxon>Phytophthora</taxon>
    </lineage>
</organism>
<evidence type="ECO:0000313" key="3">
    <source>
        <dbReference type="Proteomes" id="UP001165121"/>
    </source>
</evidence>
<gene>
    <name evidence="2" type="ORF">Pfra01_002709800</name>
</gene>
<comment type="caution">
    <text evidence="2">The sequence shown here is derived from an EMBL/GenBank/DDBJ whole genome shotgun (WGS) entry which is preliminary data.</text>
</comment>
<sequence length="197" mass="20821">MTLVRNRYRVERQLARTTYGGVFLAAESEDSDPIGFEGLAKRKGNAVVSTVVDTQVEQEWPVTEGSDLGASAPGADAIGPNIKGRSAVRRQGKRGASAPGADTASSSDGCKRPAPEMLACSRAAGRHDEAEHNQAGLNCVCPRGDPAGDQNKDLSTAGPGQNKTRGTGLRTRSERRKRAKLRKARSGTETLEAVYTG</sequence>
<feature type="region of interest" description="Disordered" evidence="1">
    <location>
        <begin position="60"/>
        <end position="114"/>
    </location>
</feature>
<feature type="compositionally biased region" description="Basic residues" evidence="1">
    <location>
        <begin position="173"/>
        <end position="185"/>
    </location>
</feature>
<dbReference type="OrthoDB" id="112300at2759"/>
<feature type="region of interest" description="Disordered" evidence="1">
    <location>
        <begin position="142"/>
        <end position="197"/>
    </location>
</feature>
<dbReference type="Proteomes" id="UP001165121">
    <property type="component" value="Unassembled WGS sequence"/>
</dbReference>
<protein>
    <submittedName>
        <fullName evidence="2">Unnamed protein product</fullName>
    </submittedName>
</protein>
<reference evidence="2" key="1">
    <citation type="submission" date="2023-04" db="EMBL/GenBank/DDBJ databases">
        <title>Phytophthora fragariaefolia NBRC 109709.</title>
        <authorList>
            <person name="Ichikawa N."/>
            <person name="Sato H."/>
            <person name="Tonouchi N."/>
        </authorList>
    </citation>
    <scope>NUCLEOTIDE SEQUENCE</scope>
    <source>
        <strain evidence="2">NBRC 109709</strain>
    </source>
</reference>
<accession>A0A9W6YF93</accession>
<name>A0A9W6YF93_9STRA</name>
<dbReference type="AlphaFoldDB" id="A0A9W6YF93"/>
<evidence type="ECO:0000313" key="2">
    <source>
        <dbReference type="EMBL" id="GMF62130.1"/>
    </source>
</evidence>
<evidence type="ECO:0000256" key="1">
    <source>
        <dbReference type="SAM" id="MobiDB-lite"/>
    </source>
</evidence>
<proteinExistence type="predicted"/>